<dbReference type="Proteomes" id="UP000062475">
    <property type="component" value="Chromosome"/>
</dbReference>
<dbReference type="Proteomes" id="UP000061362">
    <property type="component" value="Chromosome"/>
</dbReference>
<dbReference type="Proteomes" id="UP000056255">
    <property type="component" value="Chromosome"/>
</dbReference>
<dbReference type="Proteomes" id="UP000029084">
    <property type="component" value="Chromosome"/>
</dbReference>
<evidence type="ECO:0000313" key="11">
    <source>
        <dbReference type="Proteomes" id="UP000062475"/>
    </source>
</evidence>
<dbReference type="EMBL" id="CP012172">
    <property type="protein sequence ID" value="AKV73846.1"/>
    <property type="molecule type" value="Genomic_DNA"/>
</dbReference>
<dbReference type="EMBL" id="CP012175">
    <property type="protein sequence ID" value="AKV80583.1"/>
    <property type="molecule type" value="Genomic_DNA"/>
</dbReference>
<evidence type="ECO:0000313" key="10">
    <source>
        <dbReference type="Proteomes" id="UP000062398"/>
    </source>
</evidence>
<dbReference type="PATRIC" id="fig|43687.5.peg.770"/>
<dbReference type="EMBL" id="CP012176">
    <property type="protein sequence ID" value="AKV82828.1"/>
    <property type="molecule type" value="Genomic_DNA"/>
</dbReference>
<name>A0A088E4L2_9CREN</name>
<accession>A0A088E4L2</accession>
<protein>
    <submittedName>
        <fullName evidence="1">Uncharacterized protein</fullName>
    </submittedName>
</protein>
<dbReference type="AlphaFoldDB" id="A0A088E4L2"/>
<evidence type="ECO:0000313" key="2">
    <source>
        <dbReference type="EMBL" id="AKV73846.1"/>
    </source>
</evidence>
<gene>
    <name evidence="1" type="ORF">HA72_0751</name>
    <name evidence="2" type="ORF">MsedA_0765</name>
    <name evidence="3" type="ORF">MsedB_0765</name>
    <name evidence="4" type="ORF">MsedC_0764</name>
    <name evidence="5" type="ORF">MsedD_0765</name>
    <name evidence="6" type="ORF">MsedE_0765</name>
</gene>
<reference evidence="6 8" key="3">
    <citation type="submission" date="2015-07" db="EMBL/GenBank/DDBJ databases">
        <title>Physiological, transcriptional responses and genome re-sequencing of acid resistant extremely thermoacidophilic Metallosphaera sedula SARC-M1.</title>
        <authorList>
            <person name="Ai C."/>
            <person name="McCarthy S."/>
            <person name="Eckrich V."/>
            <person name="Rudrappa D."/>
            <person name="Qiu G."/>
            <person name="Blum P."/>
        </authorList>
    </citation>
    <scope>NUCLEOTIDE SEQUENCE [LARGE SCALE GENOMIC DNA]</scope>
    <source>
        <strain evidence="6 8">SARC-M1</strain>
    </source>
</reference>
<dbReference type="RefSeq" id="WP_012020713.1">
    <property type="nucleotide sequence ID" value="NZ_CP008822.1"/>
</dbReference>
<evidence type="ECO:0000313" key="9">
    <source>
        <dbReference type="Proteomes" id="UP000061362"/>
    </source>
</evidence>
<evidence type="ECO:0000313" key="7">
    <source>
        <dbReference type="Proteomes" id="UP000029084"/>
    </source>
</evidence>
<dbReference type="EMBL" id="CP012173">
    <property type="protein sequence ID" value="AKV76087.1"/>
    <property type="molecule type" value="Genomic_DNA"/>
</dbReference>
<evidence type="ECO:0000313" key="12">
    <source>
        <dbReference type="Proteomes" id="UP000068832"/>
    </source>
</evidence>
<proteinExistence type="predicted"/>
<evidence type="ECO:0000313" key="8">
    <source>
        <dbReference type="Proteomes" id="UP000056255"/>
    </source>
</evidence>
<evidence type="ECO:0000313" key="6">
    <source>
        <dbReference type="EMBL" id="AKV82828.1"/>
    </source>
</evidence>
<organism evidence="1 7">
    <name type="scientific">Metallosphaera sedula</name>
    <dbReference type="NCBI Taxonomy" id="43687"/>
    <lineage>
        <taxon>Archaea</taxon>
        <taxon>Thermoproteota</taxon>
        <taxon>Thermoprotei</taxon>
        <taxon>Sulfolobales</taxon>
        <taxon>Sulfolobaceae</taxon>
        <taxon>Metallosphaera</taxon>
    </lineage>
</organism>
<evidence type="ECO:0000313" key="1">
    <source>
        <dbReference type="EMBL" id="AIM26913.1"/>
    </source>
</evidence>
<dbReference type="EMBL" id="CP012174">
    <property type="protein sequence ID" value="AKV78338.1"/>
    <property type="molecule type" value="Genomic_DNA"/>
</dbReference>
<dbReference type="EMBL" id="CP008822">
    <property type="protein sequence ID" value="AIM26913.1"/>
    <property type="molecule type" value="Genomic_DNA"/>
</dbReference>
<evidence type="ECO:0000313" key="4">
    <source>
        <dbReference type="EMBL" id="AKV78338.1"/>
    </source>
</evidence>
<dbReference type="OrthoDB" id="34621at2157"/>
<dbReference type="OMA" id="YICETKK"/>
<reference evidence="9 10" key="2">
    <citation type="journal article" date="2015" name="Genome Announc.">
        <title>Complete Genome Sequences of Evolved Arsenate-Resistant Metallosphaera sedula Strains.</title>
        <authorList>
            <person name="Ai C."/>
            <person name="McCarthy S."/>
            <person name="Schackwitz W."/>
            <person name="Martin J."/>
            <person name="Lipzen A."/>
            <person name="Blum P."/>
        </authorList>
    </citation>
    <scope>NUCLEOTIDE SEQUENCE [LARGE SCALE GENOMIC DNA]</scope>
    <source>
        <strain evidence="4 10">ARS120-1</strain>
        <strain evidence="5 9">ARS120-2</strain>
        <strain evidence="2 12">ARS50-1</strain>
        <strain evidence="3 11">ARS50-2</strain>
    </source>
</reference>
<dbReference type="GeneID" id="91755207"/>
<sequence>MLKFPELVKAMRRFGPNLDLLESLLKERKEVILSYLESVKELYFTPVLANRFMRISFDQEIDRHIRLSLKGKSYLSLSGEGVPVTKIENFSGNPYAYNHEKDQWDMTVDATWEPLVYEFQYEGEAEPLPFSRFRSYKTLNDMMMVSLNLGTIQGFIVDYGRRDFVLLVKTPYKDIKENLQTIPFIRYTAWLGLEQGTTFLMEFSIPEEYLKEIMEVLHDLRQHVNVLLTTTSFEYFKPLL</sequence>
<reference evidence="1 7" key="1">
    <citation type="journal article" date="2014" name="J. Bacteriol.">
        <title>Role of an Archaeal PitA Transporter in the Copper and Arsenic Resistance of Metallosphaera sedula, an Extreme Thermoacidophile.</title>
        <authorList>
            <person name="McCarthy S."/>
            <person name="Ai C."/>
            <person name="Wheaton G."/>
            <person name="Tevatia R."/>
            <person name="Eckrich V."/>
            <person name="Kelly R."/>
            <person name="Blum P."/>
        </authorList>
    </citation>
    <scope>NUCLEOTIDE SEQUENCE [LARGE SCALE GENOMIC DNA]</scope>
    <source>
        <strain evidence="1 7">CuR1</strain>
    </source>
</reference>
<dbReference type="Proteomes" id="UP000062398">
    <property type="component" value="Chromosome"/>
</dbReference>
<evidence type="ECO:0000313" key="3">
    <source>
        <dbReference type="EMBL" id="AKV76087.1"/>
    </source>
</evidence>
<dbReference type="Proteomes" id="UP000068832">
    <property type="component" value="Chromosome"/>
</dbReference>
<evidence type="ECO:0000313" key="5">
    <source>
        <dbReference type="EMBL" id="AKV80583.1"/>
    </source>
</evidence>